<dbReference type="GO" id="GO:0005524">
    <property type="term" value="F:ATP binding"/>
    <property type="evidence" value="ECO:0007669"/>
    <property type="project" value="InterPro"/>
</dbReference>
<dbReference type="AlphaFoldDB" id="A0A1G9YMV4"/>
<dbReference type="PANTHER" id="PTHR42759">
    <property type="entry name" value="MOXR FAMILY PROTEIN"/>
    <property type="match status" value="1"/>
</dbReference>
<organism evidence="3 4">
    <name type="scientific">Megasphaera paucivorans</name>
    <dbReference type="NCBI Taxonomy" id="349095"/>
    <lineage>
        <taxon>Bacteria</taxon>
        <taxon>Bacillati</taxon>
        <taxon>Bacillota</taxon>
        <taxon>Negativicutes</taxon>
        <taxon>Veillonellales</taxon>
        <taxon>Veillonellaceae</taxon>
        <taxon>Megasphaera</taxon>
    </lineage>
</organism>
<accession>A0A1G9YMV4</accession>
<dbReference type="RefSeq" id="WP_245675139.1">
    <property type="nucleotide sequence ID" value="NZ_FNHQ01000024.1"/>
</dbReference>
<sequence>MMSDEHTVIQAVLAEVEKAVVGKTDILEKIMMAILAGGHILIDDVPGVGKTTISIAFAKALGVSHKRMQFTPDVLPSDITGFSMYDKNTNTFRYIAGTGMTNILLADEINRTSPRTQSALLEVMEEGNITVDGITRPVPKPFTVIATQNPAGSIGTQALPESQVDRFLIRLSIGYPGVAEEIQILKEIHDHALHTIKSIVNAEIIIQLQEATKRVYVDDSIYEYIAELAAATRRSPLILFGISPRGSVAAIKMIQARAMLDGRSFARPDDVTAILKPVLQHRLIITSQARFKHRSVDDIFAEIVQSIPLPKIVE</sequence>
<dbReference type="SUPFAM" id="SSF52540">
    <property type="entry name" value="P-loop containing nucleoside triphosphate hydrolases"/>
    <property type="match status" value="1"/>
</dbReference>
<evidence type="ECO:0000313" key="3">
    <source>
        <dbReference type="EMBL" id="SDN10488.1"/>
    </source>
</evidence>
<dbReference type="STRING" id="349095.SAMN05660299_02116"/>
<dbReference type="GO" id="GO:0016887">
    <property type="term" value="F:ATP hydrolysis activity"/>
    <property type="evidence" value="ECO:0007669"/>
    <property type="project" value="InterPro"/>
</dbReference>
<evidence type="ECO:0000259" key="2">
    <source>
        <dbReference type="Pfam" id="PF17863"/>
    </source>
</evidence>
<dbReference type="InterPro" id="IPR050764">
    <property type="entry name" value="CbbQ/NirQ/NorQ/GpvN"/>
</dbReference>
<proteinExistence type="predicted"/>
<keyword evidence="4" id="KW-1185">Reference proteome</keyword>
<reference evidence="3 4" key="1">
    <citation type="submission" date="2016-10" db="EMBL/GenBank/DDBJ databases">
        <authorList>
            <person name="de Groot N.N."/>
        </authorList>
    </citation>
    <scope>NUCLEOTIDE SEQUENCE [LARGE SCALE GENOMIC DNA]</scope>
    <source>
        <strain evidence="3 4">DSM 16981</strain>
    </source>
</reference>
<dbReference type="InterPro" id="IPR011703">
    <property type="entry name" value="ATPase_AAA-3"/>
</dbReference>
<dbReference type="Proteomes" id="UP000199309">
    <property type="component" value="Unassembled WGS sequence"/>
</dbReference>
<protein>
    <submittedName>
        <fullName evidence="3">MoxR-like ATPase</fullName>
    </submittedName>
</protein>
<dbReference type="CDD" id="cd00009">
    <property type="entry name" value="AAA"/>
    <property type="match status" value="1"/>
</dbReference>
<feature type="domain" description="ChlI/MoxR AAA lid" evidence="2">
    <location>
        <begin position="231"/>
        <end position="303"/>
    </location>
</feature>
<dbReference type="Pfam" id="PF17863">
    <property type="entry name" value="AAA_lid_2"/>
    <property type="match status" value="1"/>
</dbReference>
<dbReference type="PIRSF" id="PIRSF002849">
    <property type="entry name" value="AAA_ATPase_chaperone_MoxR_prd"/>
    <property type="match status" value="1"/>
</dbReference>
<dbReference type="PANTHER" id="PTHR42759:SF5">
    <property type="entry name" value="METHANOL DEHYDROGENASE REGULATOR"/>
    <property type="match status" value="1"/>
</dbReference>
<name>A0A1G9YMV4_9FIRM</name>
<dbReference type="InterPro" id="IPR027417">
    <property type="entry name" value="P-loop_NTPase"/>
</dbReference>
<dbReference type="Gene3D" id="1.10.8.80">
    <property type="entry name" value="Magnesium chelatase subunit I, C-Terminal domain"/>
    <property type="match status" value="1"/>
</dbReference>
<evidence type="ECO:0000313" key="4">
    <source>
        <dbReference type="Proteomes" id="UP000199309"/>
    </source>
</evidence>
<dbReference type="EMBL" id="FNHQ01000024">
    <property type="protein sequence ID" value="SDN10488.1"/>
    <property type="molecule type" value="Genomic_DNA"/>
</dbReference>
<feature type="domain" description="ATPase AAA-3" evidence="1">
    <location>
        <begin position="39"/>
        <end position="169"/>
    </location>
</feature>
<dbReference type="Gene3D" id="3.40.50.300">
    <property type="entry name" value="P-loop containing nucleotide triphosphate hydrolases"/>
    <property type="match status" value="1"/>
</dbReference>
<dbReference type="Pfam" id="PF07726">
    <property type="entry name" value="AAA_3"/>
    <property type="match status" value="1"/>
</dbReference>
<gene>
    <name evidence="3" type="ORF">SAMN05660299_02116</name>
</gene>
<evidence type="ECO:0000259" key="1">
    <source>
        <dbReference type="Pfam" id="PF07726"/>
    </source>
</evidence>
<dbReference type="InterPro" id="IPR041628">
    <property type="entry name" value="ChlI/MoxR_AAA_lid"/>
</dbReference>